<dbReference type="Proteomes" id="UP000320333">
    <property type="component" value="Unassembled WGS sequence"/>
</dbReference>
<name>A0A507FG55_9FUNG</name>
<dbReference type="InterPro" id="IPR024053">
    <property type="entry name" value="VHL_beta_dom"/>
</dbReference>
<dbReference type="InterPro" id="IPR001841">
    <property type="entry name" value="Znf_RING"/>
</dbReference>
<organism evidence="3 4">
    <name type="scientific">Chytriomyces confervae</name>
    <dbReference type="NCBI Taxonomy" id="246404"/>
    <lineage>
        <taxon>Eukaryota</taxon>
        <taxon>Fungi</taxon>
        <taxon>Fungi incertae sedis</taxon>
        <taxon>Chytridiomycota</taxon>
        <taxon>Chytridiomycota incertae sedis</taxon>
        <taxon>Chytridiomycetes</taxon>
        <taxon>Chytridiales</taxon>
        <taxon>Chytriomycetaceae</taxon>
        <taxon>Chytriomyces</taxon>
    </lineage>
</organism>
<feature type="domain" description="RING-type" evidence="2">
    <location>
        <begin position="10"/>
        <end position="55"/>
    </location>
</feature>
<evidence type="ECO:0000313" key="3">
    <source>
        <dbReference type="EMBL" id="TPX75223.1"/>
    </source>
</evidence>
<comment type="caution">
    <text evidence="3">The sequence shown here is derived from an EMBL/GenBank/DDBJ whole genome shotgun (WGS) entry which is preliminary data.</text>
</comment>
<dbReference type="SUPFAM" id="SSF57850">
    <property type="entry name" value="RING/U-box"/>
    <property type="match status" value="1"/>
</dbReference>
<evidence type="ECO:0000259" key="2">
    <source>
        <dbReference type="PROSITE" id="PS50089"/>
    </source>
</evidence>
<dbReference type="SUPFAM" id="SSF49468">
    <property type="entry name" value="VHL"/>
    <property type="match status" value="1"/>
</dbReference>
<proteinExistence type="predicted"/>
<keyword evidence="1" id="KW-0862">Zinc</keyword>
<reference evidence="3 4" key="1">
    <citation type="journal article" date="2019" name="Sci. Rep.">
        <title>Comparative genomics of chytrid fungi reveal insights into the obligate biotrophic and pathogenic lifestyle of Synchytrium endobioticum.</title>
        <authorList>
            <person name="van de Vossenberg B.T.L.H."/>
            <person name="Warris S."/>
            <person name="Nguyen H.D.T."/>
            <person name="van Gent-Pelzer M.P.E."/>
            <person name="Joly D.L."/>
            <person name="van de Geest H.C."/>
            <person name="Bonants P.J.M."/>
            <person name="Smith D.S."/>
            <person name="Levesque C.A."/>
            <person name="van der Lee T.A.J."/>
        </authorList>
    </citation>
    <scope>NUCLEOTIDE SEQUENCE [LARGE SCALE GENOMIC DNA]</scope>
    <source>
        <strain evidence="3 4">CBS 675.73</strain>
    </source>
</reference>
<dbReference type="AlphaFoldDB" id="A0A507FG55"/>
<keyword evidence="1" id="KW-0479">Metal-binding</keyword>
<keyword evidence="4" id="KW-1185">Reference proteome</keyword>
<dbReference type="InterPro" id="IPR036208">
    <property type="entry name" value="VHL_sf"/>
</dbReference>
<dbReference type="GO" id="GO:0008270">
    <property type="term" value="F:zinc ion binding"/>
    <property type="evidence" value="ECO:0007669"/>
    <property type="project" value="UniProtKB-KW"/>
</dbReference>
<evidence type="ECO:0000256" key="1">
    <source>
        <dbReference type="PROSITE-ProRule" id="PRU00175"/>
    </source>
</evidence>
<dbReference type="PROSITE" id="PS50089">
    <property type="entry name" value="ZF_RING_2"/>
    <property type="match status" value="1"/>
</dbReference>
<dbReference type="InterPro" id="IPR037140">
    <property type="entry name" value="VHL_beta_dom_sf"/>
</dbReference>
<sequence length="154" mass="16810">MAAAIESDICSICFDPMRPRGGVPLLNLGCCGNILHFGCYQMCLLNNQCHCPMCRAPFTIFAPCNKFPPTPGVRTEAASVAFGNSLDHTITIYWSSFEGAEVRYATLLPGEGYTQETYVGHIWIARKGDDDIAGQVVGFYTVVQDKDWSVGSDS</sequence>
<protein>
    <recommendedName>
        <fullName evidence="2">RING-type domain-containing protein</fullName>
    </recommendedName>
</protein>
<dbReference type="Pfam" id="PF01847">
    <property type="entry name" value="VHL"/>
    <property type="match status" value="1"/>
</dbReference>
<dbReference type="InterPro" id="IPR013083">
    <property type="entry name" value="Znf_RING/FYVE/PHD"/>
</dbReference>
<dbReference type="EMBL" id="QEAP01000089">
    <property type="protein sequence ID" value="TPX75223.1"/>
    <property type="molecule type" value="Genomic_DNA"/>
</dbReference>
<gene>
    <name evidence="3" type="ORF">CcCBS67573_g03491</name>
</gene>
<dbReference type="Gene3D" id="3.30.40.10">
    <property type="entry name" value="Zinc/RING finger domain, C3HC4 (zinc finger)"/>
    <property type="match status" value="1"/>
</dbReference>
<dbReference type="OrthoDB" id="413400at2759"/>
<accession>A0A507FG55</accession>
<keyword evidence="1" id="KW-0863">Zinc-finger</keyword>
<dbReference type="Gene3D" id="2.60.40.780">
    <property type="entry name" value="von Hippel-Lindau disease tumour suppressor, beta domain"/>
    <property type="match status" value="1"/>
</dbReference>
<evidence type="ECO:0000313" key="4">
    <source>
        <dbReference type="Proteomes" id="UP000320333"/>
    </source>
</evidence>